<dbReference type="EMBL" id="JBAWKS010000001">
    <property type="protein sequence ID" value="MEI4548583.1"/>
    <property type="molecule type" value="Genomic_DNA"/>
</dbReference>
<dbReference type="InterPro" id="IPR002913">
    <property type="entry name" value="START_lipid-bd_dom"/>
</dbReference>
<accession>A0ABU8ENP1</accession>
<dbReference type="Gene3D" id="3.30.530.20">
    <property type="match status" value="1"/>
</dbReference>
<proteinExistence type="predicted"/>
<dbReference type="Proteomes" id="UP001382455">
    <property type="component" value="Unassembled WGS sequence"/>
</dbReference>
<dbReference type="RefSeq" id="WP_336434496.1">
    <property type="nucleotide sequence ID" value="NZ_JBAWKS010000001.1"/>
</dbReference>
<gene>
    <name evidence="3" type="ORF">WAE96_02540</name>
</gene>
<evidence type="ECO:0000259" key="2">
    <source>
        <dbReference type="PROSITE" id="PS50848"/>
    </source>
</evidence>
<dbReference type="InterPro" id="IPR028347">
    <property type="entry name" value="START_dom_prot"/>
</dbReference>
<keyword evidence="4" id="KW-1185">Reference proteome</keyword>
<feature type="signal peptide" evidence="1">
    <location>
        <begin position="1"/>
        <end position="16"/>
    </location>
</feature>
<sequence length="200" mass="22751">MRTMLLLLLFCTPLSALEWQQVKIKQGIEVYQQKLPDGLLKLKAYTVTSGCLAAFEALLLDTDNADKWLSNVDSVEVLKSPSQNEHIVYTQFNAPWPIKNRDMVTYSRIFRTSNRQMQIGIRAANNEYAKRDGFIRIEHVAASWVINQRDADTISVEYQAIADPAGKIPHWLGNSVAKSNVFSTFKKMKARLKLYPCNAI</sequence>
<dbReference type="InterPro" id="IPR051213">
    <property type="entry name" value="START_lipid_transfer"/>
</dbReference>
<dbReference type="SUPFAM" id="SSF55961">
    <property type="entry name" value="Bet v1-like"/>
    <property type="match status" value="1"/>
</dbReference>
<evidence type="ECO:0000256" key="1">
    <source>
        <dbReference type="SAM" id="SignalP"/>
    </source>
</evidence>
<dbReference type="Pfam" id="PF01852">
    <property type="entry name" value="START"/>
    <property type="match status" value="1"/>
</dbReference>
<dbReference type="PROSITE" id="PS50848">
    <property type="entry name" value="START"/>
    <property type="match status" value="1"/>
</dbReference>
<evidence type="ECO:0000313" key="3">
    <source>
        <dbReference type="EMBL" id="MEI4548583.1"/>
    </source>
</evidence>
<feature type="chain" id="PRO_5046827457" evidence="1">
    <location>
        <begin position="17"/>
        <end position="200"/>
    </location>
</feature>
<organism evidence="3 4">
    <name type="scientific">Pseudoalteromonas spongiae</name>
    <dbReference type="NCBI Taxonomy" id="298657"/>
    <lineage>
        <taxon>Bacteria</taxon>
        <taxon>Pseudomonadati</taxon>
        <taxon>Pseudomonadota</taxon>
        <taxon>Gammaproteobacteria</taxon>
        <taxon>Alteromonadales</taxon>
        <taxon>Pseudoalteromonadaceae</taxon>
        <taxon>Pseudoalteromonas</taxon>
    </lineage>
</organism>
<dbReference type="PANTHER" id="PTHR19308:SF14">
    <property type="entry name" value="START DOMAIN-CONTAINING PROTEIN"/>
    <property type="match status" value="1"/>
</dbReference>
<dbReference type="PIRSF" id="PIRSF039033">
    <property type="entry name" value="START_dom"/>
    <property type="match status" value="1"/>
</dbReference>
<keyword evidence="1" id="KW-0732">Signal</keyword>
<dbReference type="PANTHER" id="PTHR19308">
    <property type="entry name" value="PHOSPHATIDYLCHOLINE TRANSFER PROTEIN"/>
    <property type="match status" value="1"/>
</dbReference>
<protein>
    <submittedName>
        <fullName evidence="3">START domain-containing protein</fullName>
    </submittedName>
</protein>
<feature type="domain" description="START" evidence="2">
    <location>
        <begin position="58"/>
        <end position="197"/>
    </location>
</feature>
<comment type="caution">
    <text evidence="3">The sequence shown here is derived from an EMBL/GenBank/DDBJ whole genome shotgun (WGS) entry which is preliminary data.</text>
</comment>
<evidence type="ECO:0000313" key="4">
    <source>
        <dbReference type="Proteomes" id="UP001382455"/>
    </source>
</evidence>
<name>A0ABU8ENP1_9GAMM</name>
<dbReference type="InterPro" id="IPR023393">
    <property type="entry name" value="START-like_dom_sf"/>
</dbReference>
<reference evidence="3 4" key="1">
    <citation type="submission" date="2023-12" db="EMBL/GenBank/DDBJ databases">
        <title>Friends and Foes: Symbiotic and Algicidal bacterial influence on Karenia brevis blooms.</title>
        <authorList>
            <person name="Fei C."/>
            <person name="Mohamed A.R."/>
            <person name="Booker A."/>
            <person name="Arshad M."/>
            <person name="Klass S."/>
            <person name="Ahn S."/>
            <person name="Gilbert P.M."/>
            <person name="Heil C.A."/>
            <person name="Martinez J.M."/>
            <person name="Amin S.A."/>
        </authorList>
    </citation>
    <scope>NUCLEOTIDE SEQUENCE [LARGE SCALE GENOMIC DNA]</scope>
    <source>
        <strain evidence="3 4">CE15</strain>
    </source>
</reference>